<evidence type="ECO:0000259" key="2">
    <source>
        <dbReference type="Pfam" id="PF10137"/>
    </source>
</evidence>
<comment type="caution">
    <text evidence="3">The sequence shown here is derived from an EMBL/GenBank/DDBJ whole genome shotgun (WGS) entry which is preliminary data.</text>
</comment>
<accession>A0ABN2U2J7</accession>
<proteinExistence type="predicted"/>
<sequence>MSGDNYTSSGVVGNMGPGGKIGTMNVGAPGATTDPAPSAPDPAPSAADQAPSVTDQAPGPTDQVPSDAERDLARSVFVVHGRDEQVRSLMFDFLRRLDLRPLEWEELVAATRQVSPYLGNVVGLAPSQARAAVVLLTPDDVVTLHPDLHEVEEPPFETELIGQARPNVLIELGLALAAYPDRTLIIEVGRLRPIADIEGRNVVRFDGSAEALGKIVERLTTAGCAVNDRGGDWRKPWPRLAAQDRKP</sequence>
<organism evidence="3 4">
    <name type="scientific">Catenulispora yoronensis</name>
    <dbReference type="NCBI Taxonomy" id="450799"/>
    <lineage>
        <taxon>Bacteria</taxon>
        <taxon>Bacillati</taxon>
        <taxon>Actinomycetota</taxon>
        <taxon>Actinomycetes</taxon>
        <taxon>Catenulisporales</taxon>
        <taxon>Catenulisporaceae</taxon>
        <taxon>Catenulispora</taxon>
    </lineage>
</organism>
<evidence type="ECO:0000313" key="3">
    <source>
        <dbReference type="EMBL" id="GAA2027427.1"/>
    </source>
</evidence>
<dbReference type="RefSeq" id="WP_344665977.1">
    <property type="nucleotide sequence ID" value="NZ_BAAAQN010000013.1"/>
</dbReference>
<evidence type="ECO:0000256" key="1">
    <source>
        <dbReference type="SAM" id="MobiDB-lite"/>
    </source>
</evidence>
<name>A0ABN2U2J7_9ACTN</name>
<gene>
    <name evidence="3" type="ORF">GCM10009839_27750</name>
</gene>
<dbReference type="InterPro" id="IPR019302">
    <property type="entry name" value="CAP12/PCTIR_TIR_dom"/>
</dbReference>
<dbReference type="EMBL" id="BAAAQN010000013">
    <property type="protein sequence ID" value="GAA2027427.1"/>
    <property type="molecule type" value="Genomic_DNA"/>
</dbReference>
<feature type="compositionally biased region" description="Low complexity" evidence="1">
    <location>
        <begin position="27"/>
        <end position="36"/>
    </location>
</feature>
<dbReference type="Pfam" id="PF10137">
    <property type="entry name" value="CAP12-PCTIR_TIR"/>
    <property type="match status" value="1"/>
</dbReference>
<evidence type="ECO:0000313" key="4">
    <source>
        <dbReference type="Proteomes" id="UP001500751"/>
    </source>
</evidence>
<feature type="compositionally biased region" description="Polar residues" evidence="1">
    <location>
        <begin position="1"/>
        <end position="11"/>
    </location>
</feature>
<feature type="region of interest" description="Disordered" evidence="1">
    <location>
        <begin position="1"/>
        <end position="68"/>
    </location>
</feature>
<dbReference type="Proteomes" id="UP001500751">
    <property type="component" value="Unassembled WGS sequence"/>
</dbReference>
<feature type="domain" description="CD-NTase-associated protein 12/Pycsar effector protein TIR" evidence="2">
    <location>
        <begin position="76"/>
        <end position="206"/>
    </location>
</feature>
<protein>
    <submittedName>
        <fullName evidence="3">Nucleotide-binding protein</fullName>
    </submittedName>
</protein>
<reference evidence="3 4" key="1">
    <citation type="journal article" date="2019" name="Int. J. Syst. Evol. Microbiol.">
        <title>The Global Catalogue of Microorganisms (GCM) 10K type strain sequencing project: providing services to taxonomists for standard genome sequencing and annotation.</title>
        <authorList>
            <consortium name="The Broad Institute Genomics Platform"/>
            <consortium name="The Broad Institute Genome Sequencing Center for Infectious Disease"/>
            <person name="Wu L."/>
            <person name="Ma J."/>
        </authorList>
    </citation>
    <scope>NUCLEOTIDE SEQUENCE [LARGE SCALE GENOMIC DNA]</scope>
    <source>
        <strain evidence="3 4">JCM 16014</strain>
    </source>
</reference>
<keyword evidence="4" id="KW-1185">Reference proteome</keyword>